<dbReference type="PANTHER" id="PTHR33096:SF1">
    <property type="entry name" value="CXC1-LIKE CYSTEINE CLUSTER ASSOCIATED WITH KDZ TRANSPOSASES DOMAIN-CONTAINING PROTEIN"/>
    <property type="match status" value="1"/>
</dbReference>
<dbReference type="EMBL" id="JAEPRE010000199">
    <property type="protein sequence ID" value="KAG2230477.1"/>
    <property type="molecule type" value="Genomic_DNA"/>
</dbReference>
<dbReference type="Proteomes" id="UP000613177">
    <property type="component" value="Unassembled WGS sequence"/>
</dbReference>
<dbReference type="Pfam" id="PF18758">
    <property type="entry name" value="KDZ"/>
    <property type="match status" value="1"/>
</dbReference>
<evidence type="ECO:0000313" key="2">
    <source>
        <dbReference type="Proteomes" id="UP000613177"/>
    </source>
</evidence>
<reference evidence="1" key="1">
    <citation type="submission" date="2021-01" db="EMBL/GenBank/DDBJ databases">
        <title>Metabolic potential, ecology and presence of endohyphal bacteria is reflected in genomic diversity of Mucoromycotina.</title>
        <authorList>
            <person name="Muszewska A."/>
            <person name="Okrasinska A."/>
            <person name="Steczkiewicz K."/>
            <person name="Drgas O."/>
            <person name="Orlowska M."/>
            <person name="Perlinska-Lenart U."/>
            <person name="Aleksandrzak-Piekarczyk T."/>
            <person name="Szatraj K."/>
            <person name="Zielenkiewicz U."/>
            <person name="Pilsyk S."/>
            <person name="Malc E."/>
            <person name="Mieczkowski P."/>
            <person name="Kruszewska J.S."/>
            <person name="Biernat P."/>
            <person name="Pawlowska J."/>
        </authorList>
    </citation>
    <scope>NUCLEOTIDE SEQUENCE</scope>
    <source>
        <strain evidence="1">WA0000018081</strain>
    </source>
</reference>
<name>A0A8H7SJP8_9FUNG</name>
<gene>
    <name evidence="1" type="ORF">INT48_002995</name>
</gene>
<organism evidence="1 2">
    <name type="scientific">Thamnidium elegans</name>
    <dbReference type="NCBI Taxonomy" id="101142"/>
    <lineage>
        <taxon>Eukaryota</taxon>
        <taxon>Fungi</taxon>
        <taxon>Fungi incertae sedis</taxon>
        <taxon>Mucoromycota</taxon>
        <taxon>Mucoromycotina</taxon>
        <taxon>Mucoromycetes</taxon>
        <taxon>Mucorales</taxon>
        <taxon>Mucorineae</taxon>
        <taxon>Mucoraceae</taxon>
        <taxon>Thamnidium</taxon>
    </lineage>
</organism>
<keyword evidence="2" id="KW-1185">Reference proteome</keyword>
<comment type="caution">
    <text evidence="1">The sequence shown here is derived from an EMBL/GenBank/DDBJ whole genome shotgun (WGS) entry which is preliminary data.</text>
</comment>
<sequence>MTKIGFKSFDQLNSSNNRKGFTGVLRTNGVDLEFICARPVPANSLSLTPSDVSLKVDLSSATVWGVDPGLRDAFVAVDGILLSDHRLPDPKFPYNAEEKTVTLDGNFQLKRLKSRAATEVNTGIFSPSSAEKRLWGDEQEVQKFGREAEANKDEDCLVQNIMDNKFKATSNNNRQLNKRYAENSVFSMGCARHGIPERLYNISGGEGFKYAFACVNYALGSTAKINVMYDIVCRCKSRLESTFPQLKGMSRYAVTAFHAYAHTRIPPLVRYGEGYERVWSYLDKFVSMTRTMTSGNRKMVICDAVHHFKTKKMAVVRKFNIFIYQYVH</sequence>
<protein>
    <submittedName>
        <fullName evidence="1">Uncharacterized protein</fullName>
    </submittedName>
</protein>
<proteinExistence type="predicted"/>
<dbReference type="PANTHER" id="PTHR33096">
    <property type="entry name" value="CXC2 DOMAIN-CONTAINING PROTEIN"/>
    <property type="match status" value="1"/>
</dbReference>
<evidence type="ECO:0000313" key="1">
    <source>
        <dbReference type="EMBL" id="KAG2230477.1"/>
    </source>
</evidence>
<dbReference type="AlphaFoldDB" id="A0A8H7SJP8"/>
<accession>A0A8H7SJP8</accession>
<dbReference type="InterPro" id="IPR040521">
    <property type="entry name" value="KDZ"/>
</dbReference>